<dbReference type="CDD" id="cd05233">
    <property type="entry name" value="SDR_c"/>
    <property type="match status" value="1"/>
</dbReference>
<dbReference type="STRING" id="1380566.A0A179FIF4"/>
<feature type="domain" description="Ketoreductase" evidence="3">
    <location>
        <begin position="29"/>
        <end position="217"/>
    </location>
</feature>
<keyword evidence="5" id="KW-1185">Reference proteome</keyword>
<accession>A0A179FIF4</accession>
<evidence type="ECO:0000256" key="1">
    <source>
        <dbReference type="ARBA" id="ARBA00006484"/>
    </source>
</evidence>
<dbReference type="RefSeq" id="XP_018142660.1">
    <property type="nucleotide sequence ID" value="XM_018285492.1"/>
</dbReference>
<comment type="similarity">
    <text evidence="1">Belongs to the short-chain dehydrogenases/reductases (SDR) family.</text>
</comment>
<sequence>MEAGPTKTWHSDTYPSIDPTRPSLSLAKKTVVITGGGSGIGLAIALSCAKAGASHIALLGRRKHILDQGKAEIAAAAPSVHVHCVQADISSAKEIDNAFHHIKNTVGPVDILVNNAAYFAGASNTLTVSPEDWFSAFDVNVKGSLLTAQAFLDVASPNPTIANISTAIAHLSPVYFPGFSAYSSSKLAATQMFAYLQHERPDAHIVSIHPGRVITEMSAKVGRVAGKAEVIDTPELPGDFTVWALSDEARFLKGKLVWANWDVDELKAQKDDIANGNWLTISIQGWPFQEPTKRL</sequence>
<gene>
    <name evidence="4" type="ORF">VFPPC_06462</name>
</gene>
<dbReference type="EMBL" id="LSBJ02000005">
    <property type="protein sequence ID" value="OAQ65346.1"/>
    <property type="molecule type" value="Genomic_DNA"/>
</dbReference>
<dbReference type="InterPro" id="IPR002347">
    <property type="entry name" value="SDR_fam"/>
</dbReference>
<reference evidence="4 5" key="1">
    <citation type="journal article" date="2016" name="PLoS Pathog.">
        <title>Biosynthesis of antibiotic leucinostatins in bio-control fungus Purpureocillium lilacinum and their inhibition on phytophthora revealed by genome mining.</title>
        <authorList>
            <person name="Wang G."/>
            <person name="Liu Z."/>
            <person name="Lin R."/>
            <person name="Li E."/>
            <person name="Mao Z."/>
            <person name="Ling J."/>
            <person name="Yang Y."/>
            <person name="Yin W.B."/>
            <person name="Xie B."/>
        </authorList>
    </citation>
    <scope>NUCLEOTIDE SEQUENCE [LARGE SCALE GENOMIC DNA]</scope>
    <source>
        <strain evidence="4">170</strain>
    </source>
</reference>
<name>A0A179FIF4_METCM</name>
<dbReference type="KEGG" id="pchm:VFPPC_06462"/>
<dbReference type="Proteomes" id="UP000078397">
    <property type="component" value="Unassembled WGS sequence"/>
</dbReference>
<dbReference type="PANTHER" id="PTHR42901">
    <property type="entry name" value="ALCOHOL DEHYDROGENASE"/>
    <property type="match status" value="1"/>
</dbReference>
<keyword evidence="2" id="KW-0560">Oxidoreductase</keyword>
<dbReference type="Gene3D" id="3.40.50.720">
    <property type="entry name" value="NAD(P)-binding Rossmann-like Domain"/>
    <property type="match status" value="1"/>
</dbReference>
<dbReference type="GO" id="GO:0016491">
    <property type="term" value="F:oxidoreductase activity"/>
    <property type="evidence" value="ECO:0007669"/>
    <property type="project" value="UniProtKB-KW"/>
</dbReference>
<dbReference type="SMART" id="SM00822">
    <property type="entry name" value="PKS_KR"/>
    <property type="match status" value="1"/>
</dbReference>
<dbReference type="SUPFAM" id="SSF51735">
    <property type="entry name" value="NAD(P)-binding Rossmann-fold domains"/>
    <property type="match status" value="1"/>
</dbReference>
<dbReference type="PRINTS" id="PR00081">
    <property type="entry name" value="GDHRDH"/>
</dbReference>
<organism evidence="4 5">
    <name type="scientific">Pochonia chlamydosporia 170</name>
    <dbReference type="NCBI Taxonomy" id="1380566"/>
    <lineage>
        <taxon>Eukaryota</taxon>
        <taxon>Fungi</taxon>
        <taxon>Dikarya</taxon>
        <taxon>Ascomycota</taxon>
        <taxon>Pezizomycotina</taxon>
        <taxon>Sordariomycetes</taxon>
        <taxon>Hypocreomycetidae</taxon>
        <taxon>Hypocreales</taxon>
        <taxon>Clavicipitaceae</taxon>
        <taxon>Pochonia</taxon>
    </lineage>
</organism>
<dbReference type="InterPro" id="IPR036291">
    <property type="entry name" value="NAD(P)-bd_dom_sf"/>
</dbReference>
<evidence type="ECO:0000259" key="3">
    <source>
        <dbReference type="SMART" id="SM00822"/>
    </source>
</evidence>
<dbReference type="InterPro" id="IPR057326">
    <property type="entry name" value="KR_dom"/>
</dbReference>
<comment type="caution">
    <text evidence="4">The sequence shown here is derived from an EMBL/GenBank/DDBJ whole genome shotgun (WGS) entry which is preliminary data.</text>
</comment>
<dbReference type="AlphaFoldDB" id="A0A179FIF4"/>
<proteinExistence type="inferred from homology"/>
<protein>
    <submittedName>
        <fullName evidence="4">Short-chain dehydrogenase</fullName>
    </submittedName>
</protein>
<evidence type="ECO:0000313" key="4">
    <source>
        <dbReference type="EMBL" id="OAQ65346.1"/>
    </source>
</evidence>
<dbReference type="GeneID" id="28849486"/>
<dbReference type="Pfam" id="PF00106">
    <property type="entry name" value="adh_short"/>
    <property type="match status" value="1"/>
</dbReference>
<evidence type="ECO:0000256" key="2">
    <source>
        <dbReference type="ARBA" id="ARBA00023002"/>
    </source>
</evidence>
<dbReference type="OrthoDB" id="1933717at2759"/>
<evidence type="ECO:0000313" key="5">
    <source>
        <dbReference type="Proteomes" id="UP000078397"/>
    </source>
</evidence>
<dbReference type="PANTHER" id="PTHR42901:SF1">
    <property type="entry name" value="ALCOHOL DEHYDROGENASE"/>
    <property type="match status" value="1"/>
</dbReference>